<protein>
    <recommendedName>
        <fullName evidence="3">Outer membrane protein beta-barrel domain-containing protein</fullName>
    </recommendedName>
</protein>
<dbReference type="RefSeq" id="WP_343334777.1">
    <property type="nucleotide sequence ID" value="NZ_JAPOHD010000057.1"/>
</dbReference>
<dbReference type="InterPro" id="IPR011250">
    <property type="entry name" value="OMP/PagP_B-barrel"/>
</dbReference>
<dbReference type="EMBL" id="JAPOHD010000057">
    <property type="protein sequence ID" value="MCY1722451.1"/>
    <property type="molecule type" value="Genomic_DNA"/>
</dbReference>
<accession>A0A9X3F8C6</accession>
<reference evidence="1" key="1">
    <citation type="submission" date="2022-11" db="EMBL/GenBank/DDBJ databases">
        <title>Marilongibacter aestuarii gen. nov., sp. nov., isolated from tidal flat sediment.</title>
        <authorList>
            <person name="Jiayan W."/>
        </authorList>
    </citation>
    <scope>NUCLEOTIDE SEQUENCE</scope>
    <source>
        <strain evidence="1">Z1-6</strain>
    </source>
</reference>
<evidence type="ECO:0008006" key="3">
    <source>
        <dbReference type="Google" id="ProtNLM"/>
    </source>
</evidence>
<keyword evidence="2" id="KW-1185">Reference proteome</keyword>
<evidence type="ECO:0000313" key="2">
    <source>
        <dbReference type="Proteomes" id="UP001145087"/>
    </source>
</evidence>
<dbReference type="SUPFAM" id="SSF56925">
    <property type="entry name" value="OMPA-like"/>
    <property type="match status" value="1"/>
</dbReference>
<organism evidence="1 2">
    <name type="scientific">Draconibacterium aestuarii</name>
    <dbReference type="NCBI Taxonomy" id="2998507"/>
    <lineage>
        <taxon>Bacteria</taxon>
        <taxon>Pseudomonadati</taxon>
        <taxon>Bacteroidota</taxon>
        <taxon>Bacteroidia</taxon>
        <taxon>Marinilabiliales</taxon>
        <taxon>Prolixibacteraceae</taxon>
        <taxon>Draconibacterium</taxon>
    </lineage>
</organism>
<dbReference type="AlphaFoldDB" id="A0A9X3F8C6"/>
<evidence type="ECO:0000313" key="1">
    <source>
        <dbReference type="EMBL" id="MCY1722451.1"/>
    </source>
</evidence>
<name>A0A9X3F8C6_9BACT</name>
<gene>
    <name evidence="1" type="ORF">OU798_19030</name>
</gene>
<proteinExistence type="predicted"/>
<comment type="caution">
    <text evidence="1">The sequence shown here is derived from an EMBL/GenBank/DDBJ whole genome shotgun (WGS) entry which is preliminary data.</text>
</comment>
<dbReference type="Proteomes" id="UP001145087">
    <property type="component" value="Unassembled WGS sequence"/>
</dbReference>
<dbReference type="Gene3D" id="2.40.160.20">
    <property type="match status" value="1"/>
</dbReference>
<sequence>MMLRKLLLALLVVFVVIVPSKSQIVGFRIAANSNMFINELGTSDVPHPDALAATPALNTQKFTPQPTLGVEGELLFQVSPMSHFGIELEYSKLKGYNDNPPVYNYYLTPYYTDNFQPGGEYVTDPVAFNTTLFNVAVNWKYFFFKTSPLKPFVKLTGVVAFVGTDYTLKENTDPDIFESDVLYARGTSNTDQEKWPAFHLGGGVGFDYQLNKQWSIQVDGTATVTNSGIINGVPNFTYERVDDTDFLRYNNRSSLTVQISAGLVYYIEVGDSPRGSQGRTDPSLPFYRKK</sequence>